<comment type="subcellular location">
    <subcellularLocation>
        <location evidence="1">Cytoplasm</location>
        <location evidence="1">Cytoskeleton</location>
    </subcellularLocation>
</comment>
<dbReference type="SUPFAM" id="SSF143575">
    <property type="entry name" value="GAS2 domain-like"/>
    <property type="match status" value="1"/>
</dbReference>
<dbReference type="InterPro" id="IPR036534">
    <property type="entry name" value="GAR_dom_sf"/>
</dbReference>
<reference evidence="5" key="1">
    <citation type="submission" date="2025-08" db="UniProtKB">
        <authorList>
            <consortium name="Ensembl"/>
        </authorList>
    </citation>
    <scope>IDENTIFICATION</scope>
</reference>
<evidence type="ECO:0000256" key="2">
    <source>
        <dbReference type="ARBA" id="ARBA00022490"/>
    </source>
</evidence>
<evidence type="ECO:0000256" key="1">
    <source>
        <dbReference type="ARBA" id="ARBA00004245"/>
    </source>
</evidence>
<dbReference type="Proteomes" id="UP000694621">
    <property type="component" value="Unplaced"/>
</dbReference>
<dbReference type="AlphaFoldDB" id="A0A8B9JFI4"/>
<keyword evidence="3" id="KW-0206">Cytoskeleton</keyword>
<dbReference type="Ensembl" id="ENSAMXT00005022947.1">
    <property type="protein sequence ID" value="ENSAMXP00005020766.1"/>
    <property type="gene ID" value="ENSAMXG00005010764.1"/>
</dbReference>
<dbReference type="PROSITE" id="PS51460">
    <property type="entry name" value="GAR"/>
    <property type="match status" value="1"/>
</dbReference>
<organism evidence="5 6">
    <name type="scientific">Astyanax mexicanus</name>
    <name type="common">Blind cave fish</name>
    <name type="synonym">Astyanax fasciatus mexicanus</name>
    <dbReference type="NCBI Taxonomy" id="7994"/>
    <lineage>
        <taxon>Eukaryota</taxon>
        <taxon>Metazoa</taxon>
        <taxon>Chordata</taxon>
        <taxon>Craniata</taxon>
        <taxon>Vertebrata</taxon>
        <taxon>Euteleostomi</taxon>
        <taxon>Actinopterygii</taxon>
        <taxon>Neopterygii</taxon>
        <taxon>Teleostei</taxon>
        <taxon>Ostariophysi</taxon>
        <taxon>Characiformes</taxon>
        <taxon>Characoidei</taxon>
        <taxon>Acestrorhamphidae</taxon>
        <taxon>Acestrorhamphinae</taxon>
        <taxon>Astyanax</taxon>
    </lineage>
</organism>
<dbReference type="GO" id="GO:0005884">
    <property type="term" value="C:actin filament"/>
    <property type="evidence" value="ECO:0007669"/>
    <property type="project" value="TreeGrafter"/>
</dbReference>
<dbReference type="InterPro" id="IPR003108">
    <property type="entry name" value="GAR_dom"/>
</dbReference>
<dbReference type="PANTHER" id="PTHR46756:SF7">
    <property type="entry name" value="GAS2-LIKE PROTEIN 3"/>
    <property type="match status" value="1"/>
</dbReference>
<dbReference type="GO" id="GO:0051015">
    <property type="term" value="F:actin filament binding"/>
    <property type="evidence" value="ECO:0007669"/>
    <property type="project" value="TreeGrafter"/>
</dbReference>
<protein>
    <recommendedName>
        <fullName evidence="4">GAR domain-containing protein</fullName>
    </recommendedName>
</protein>
<dbReference type="GO" id="GO:0008017">
    <property type="term" value="F:microtubule binding"/>
    <property type="evidence" value="ECO:0007669"/>
    <property type="project" value="InterPro"/>
</dbReference>
<dbReference type="GO" id="GO:0051764">
    <property type="term" value="P:actin crosslink formation"/>
    <property type="evidence" value="ECO:0007669"/>
    <property type="project" value="TreeGrafter"/>
</dbReference>
<dbReference type="GO" id="GO:0008093">
    <property type="term" value="F:cytoskeletal anchor activity"/>
    <property type="evidence" value="ECO:0007669"/>
    <property type="project" value="TreeGrafter"/>
</dbReference>
<accession>A0A8B9JFI4</accession>
<dbReference type="PANTHER" id="PTHR46756">
    <property type="entry name" value="TRANSGELIN"/>
    <property type="match status" value="1"/>
</dbReference>
<feature type="domain" description="GAR" evidence="4">
    <location>
        <begin position="1"/>
        <end position="29"/>
    </location>
</feature>
<evidence type="ECO:0000313" key="5">
    <source>
        <dbReference type="Ensembl" id="ENSAMXP00005020766.1"/>
    </source>
</evidence>
<proteinExistence type="predicted"/>
<sequence length="71" mass="7909">MLHGKHVMVRVGGGWDTLKGFLLKYDPGRVLQFTTLEQKILAYQKGSSAQSTALSAQRKVKKKSKDFSQKG</sequence>
<dbReference type="Pfam" id="PF02187">
    <property type="entry name" value="GAS2"/>
    <property type="match status" value="1"/>
</dbReference>
<dbReference type="Gene3D" id="3.30.920.20">
    <property type="entry name" value="Gas2-like domain"/>
    <property type="match status" value="1"/>
</dbReference>
<evidence type="ECO:0000259" key="4">
    <source>
        <dbReference type="PROSITE" id="PS51460"/>
    </source>
</evidence>
<keyword evidence="2" id="KW-0963">Cytoplasm</keyword>
<evidence type="ECO:0000313" key="6">
    <source>
        <dbReference type="Proteomes" id="UP000694621"/>
    </source>
</evidence>
<name>A0A8B9JFI4_ASTMX</name>
<evidence type="ECO:0000256" key="3">
    <source>
        <dbReference type="ARBA" id="ARBA00023212"/>
    </source>
</evidence>